<feature type="domain" description="Peptidase A1" evidence="8">
    <location>
        <begin position="77"/>
        <end position="406"/>
    </location>
</feature>
<dbReference type="Proteomes" id="UP001153712">
    <property type="component" value="Chromosome 7"/>
</dbReference>
<evidence type="ECO:0000256" key="6">
    <source>
        <dbReference type="PIRSR" id="PIRSR601461-2"/>
    </source>
</evidence>
<evidence type="ECO:0000256" key="5">
    <source>
        <dbReference type="PIRSR" id="PIRSR601461-1"/>
    </source>
</evidence>
<dbReference type="SUPFAM" id="SSF50630">
    <property type="entry name" value="Acid proteases"/>
    <property type="match status" value="1"/>
</dbReference>
<dbReference type="GO" id="GO:0006508">
    <property type="term" value="P:proteolysis"/>
    <property type="evidence" value="ECO:0007669"/>
    <property type="project" value="UniProtKB-KW"/>
</dbReference>
<evidence type="ECO:0000256" key="2">
    <source>
        <dbReference type="ARBA" id="ARBA00022670"/>
    </source>
</evidence>
<proteinExistence type="inferred from homology"/>
<reference evidence="9" key="1">
    <citation type="submission" date="2022-01" db="EMBL/GenBank/DDBJ databases">
        <authorList>
            <person name="King R."/>
        </authorList>
    </citation>
    <scope>NUCLEOTIDE SEQUENCE</scope>
</reference>
<dbReference type="AlphaFoldDB" id="A0A9N9TV78"/>
<dbReference type="GO" id="GO:0004190">
    <property type="term" value="F:aspartic-type endopeptidase activity"/>
    <property type="evidence" value="ECO:0007669"/>
    <property type="project" value="UniProtKB-KW"/>
</dbReference>
<feature type="active site" evidence="5">
    <location>
        <position position="294"/>
    </location>
</feature>
<protein>
    <recommendedName>
        <fullName evidence="8">Peptidase A1 domain-containing protein</fullName>
    </recommendedName>
</protein>
<dbReference type="PRINTS" id="PR00792">
    <property type="entry name" value="PEPSIN"/>
</dbReference>
<keyword evidence="10" id="KW-1185">Reference proteome</keyword>
<evidence type="ECO:0000259" key="8">
    <source>
        <dbReference type="PROSITE" id="PS51767"/>
    </source>
</evidence>
<dbReference type="PANTHER" id="PTHR47966">
    <property type="entry name" value="BETA-SITE APP-CLEAVING ENZYME, ISOFORM A-RELATED"/>
    <property type="match status" value="1"/>
</dbReference>
<dbReference type="PROSITE" id="PS51767">
    <property type="entry name" value="PEPTIDASE_A1"/>
    <property type="match status" value="1"/>
</dbReference>
<feature type="signal peptide" evidence="7">
    <location>
        <begin position="1"/>
        <end position="17"/>
    </location>
</feature>
<organism evidence="9 10">
    <name type="scientific">Phyllotreta striolata</name>
    <name type="common">Striped flea beetle</name>
    <name type="synonym">Crioceris striolata</name>
    <dbReference type="NCBI Taxonomy" id="444603"/>
    <lineage>
        <taxon>Eukaryota</taxon>
        <taxon>Metazoa</taxon>
        <taxon>Ecdysozoa</taxon>
        <taxon>Arthropoda</taxon>
        <taxon>Hexapoda</taxon>
        <taxon>Insecta</taxon>
        <taxon>Pterygota</taxon>
        <taxon>Neoptera</taxon>
        <taxon>Endopterygota</taxon>
        <taxon>Coleoptera</taxon>
        <taxon>Polyphaga</taxon>
        <taxon>Cucujiformia</taxon>
        <taxon>Chrysomeloidea</taxon>
        <taxon>Chrysomelidae</taxon>
        <taxon>Galerucinae</taxon>
        <taxon>Alticini</taxon>
        <taxon>Phyllotreta</taxon>
    </lineage>
</organism>
<dbReference type="InterPro" id="IPR001461">
    <property type="entry name" value="Aspartic_peptidase_A1"/>
</dbReference>
<evidence type="ECO:0000313" key="10">
    <source>
        <dbReference type="Proteomes" id="UP001153712"/>
    </source>
</evidence>
<comment type="similarity">
    <text evidence="1">Belongs to the peptidase A1 family.</text>
</comment>
<dbReference type="OrthoDB" id="771136at2759"/>
<dbReference type="PANTHER" id="PTHR47966:SF51">
    <property type="entry name" value="BETA-SITE APP-CLEAVING ENZYME, ISOFORM A-RELATED"/>
    <property type="match status" value="1"/>
</dbReference>
<dbReference type="Pfam" id="PF00026">
    <property type="entry name" value="Asp"/>
    <property type="match status" value="1"/>
</dbReference>
<dbReference type="FunFam" id="2.40.70.10:FF:000115">
    <property type="entry name" value="Lysosomal aspartic protease"/>
    <property type="match status" value="1"/>
</dbReference>
<evidence type="ECO:0000256" key="1">
    <source>
        <dbReference type="ARBA" id="ARBA00007447"/>
    </source>
</evidence>
<feature type="disulfide bond" evidence="6">
    <location>
        <begin position="108"/>
        <end position="116"/>
    </location>
</feature>
<dbReference type="Gene3D" id="2.40.70.10">
    <property type="entry name" value="Acid Proteases"/>
    <property type="match status" value="2"/>
</dbReference>
<gene>
    <name evidence="9" type="ORF">PHYEVI_LOCUS10358</name>
</gene>
<feature type="disulfide bond" evidence="6">
    <location>
        <begin position="327"/>
        <end position="366"/>
    </location>
</feature>
<keyword evidence="7" id="KW-0732">Signal</keyword>
<feature type="active site" evidence="5">
    <location>
        <position position="95"/>
    </location>
</feature>
<evidence type="ECO:0000313" key="9">
    <source>
        <dbReference type="EMBL" id="CAG9864101.1"/>
    </source>
</evidence>
<dbReference type="GO" id="GO:0005764">
    <property type="term" value="C:lysosome"/>
    <property type="evidence" value="ECO:0007669"/>
    <property type="project" value="TreeGrafter"/>
</dbReference>
<accession>A0A9N9TV78</accession>
<dbReference type="InterPro" id="IPR021109">
    <property type="entry name" value="Peptidase_aspartic_dom_sf"/>
</dbReference>
<evidence type="ECO:0000256" key="3">
    <source>
        <dbReference type="ARBA" id="ARBA00022750"/>
    </source>
</evidence>
<sequence>MKYSILISILFLHFASGYFFKEKNQYIRIDLMRQKSPRRQLVNHQNILAKYGLDVKGPKPPRTNDTISLFRYMDNEFYGKIVIGKPGKTMNVAFDTAWDVSWVLSSRCQVYITPGCAGHNLYNHNGSSSYKENGTLYNANEGTYNLTGFYSYDNISMAHSNVTNFLFVEMVDVPAYMASNKADGVLGLGLRTGDYEPFLYTLYRQKKIKNLLFSVYLNRDPQSTKGGNIMLGFVDKKHIHIHQLPNGAKVYDNITYLQVDAGQYWMFSVDKIDLVFTKRNKTTFCPNGCKAVADTSSNDIIGPESVINQIHDSMNAKKFEDKWVVDCDKISKLPKIDLYLGGNAFRLEGRNYIKKEKNDTLPYFLCVSAFTPSSTTPTEGLWVLGGAFLSQYYSIYNINEKTIGFVRAA</sequence>
<keyword evidence="6" id="KW-1015">Disulfide bond</keyword>
<keyword evidence="4" id="KW-0378">Hydrolase</keyword>
<name>A0A9N9TV78_PHYSR</name>
<feature type="disulfide bond" evidence="6">
    <location>
        <begin position="285"/>
        <end position="289"/>
    </location>
</feature>
<feature type="chain" id="PRO_5040157056" description="Peptidase A1 domain-containing protein" evidence="7">
    <location>
        <begin position="18"/>
        <end position="409"/>
    </location>
</feature>
<evidence type="ECO:0000256" key="7">
    <source>
        <dbReference type="SAM" id="SignalP"/>
    </source>
</evidence>
<keyword evidence="3" id="KW-0064">Aspartyl protease</keyword>
<dbReference type="InterPro" id="IPR033121">
    <property type="entry name" value="PEPTIDASE_A1"/>
</dbReference>
<evidence type="ECO:0000256" key="4">
    <source>
        <dbReference type="ARBA" id="ARBA00022801"/>
    </source>
</evidence>
<dbReference type="EMBL" id="OU900100">
    <property type="protein sequence ID" value="CAG9864101.1"/>
    <property type="molecule type" value="Genomic_DNA"/>
</dbReference>
<keyword evidence="2" id="KW-0645">Protease</keyword>